<feature type="region of interest" description="Disordered" evidence="1">
    <location>
        <begin position="111"/>
        <end position="158"/>
    </location>
</feature>
<organism evidence="2 3">
    <name type="scientific">Elysia chlorotica</name>
    <name type="common">Eastern emerald elysia</name>
    <name type="synonym">Sea slug</name>
    <dbReference type="NCBI Taxonomy" id="188477"/>
    <lineage>
        <taxon>Eukaryota</taxon>
        <taxon>Metazoa</taxon>
        <taxon>Spiralia</taxon>
        <taxon>Lophotrochozoa</taxon>
        <taxon>Mollusca</taxon>
        <taxon>Gastropoda</taxon>
        <taxon>Heterobranchia</taxon>
        <taxon>Euthyneura</taxon>
        <taxon>Panpulmonata</taxon>
        <taxon>Sacoglossa</taxon>
        <taxon>Placobranchoidea</taxon>
        <taxon>Plakobranchidae</taxon>
        <taxon>Elysia</taxon>
    </lineage>
</organism>
<dbReference type="Proteomes" id="UP000271974">
    <property type="component" value="Unassembled WGS sequence"/>
</dbReference>
<accession>A0A433U985</accession>
<evidence type="ECO:0000313" key="2">
    <source>
        <dbReference type="EMBL" id="RUS90404.1"/>
    </source>
</evidence>
<feature type="compositionally biased region" description="Polar residues" evidence="1">
    <location>
        <begin position="18"/>
        <end position="28"/>
    </location>
</feature>
<feature type="non-terminal residue" evidence="2">
    <location>
        <position position="204"/>
    </location>
</feature>
<sequence>MATLIGCQQQEDTSYNPVTITNFSSQDPSIMATGKKPDHMSHKKWKAYLKKMKRKKKRSEMAKEREGNQPVVEEVPTDSEEERQREQEEEERSLRQNLLWMQREREAQAAFTAKKEWEENERRRKEEVERKIKEEWAERERKEKEEQEAKEKKETEKREKQVILIKGLISAYPETQCFPHFQLYRITISQSGFCNPYQFRLNSF</sequence>
<feature type="region of interest" description="Disordered" evidence="1">
    <location>
        <begin position="18"/>
        <end position="90"/>
    </location>
</feature>
<feature type="compositionally biased region" description="Basic residues" evidence="1">
    <location>
        <begin position="41"/>
        <end position="58"/>
    </location>
</feature>
<dbReference type="EMBL" id="RQTK01000033">
    <property type="protein sequence ID" value="RUS90404.1"/>
    <property type="molecule type" value="Genomic_DNA"/>
</dbReference>
<protein>
    <submittedName>
        <fullName evidence="2">Uncharacterized protein</fullName>
    </submittedName>
</protein>
<comment type="caution">
    <text evidence="2">The sequence shown here is derived from an EMBL/GenBank/DDBJ whole genome shotgun (WGS) entry which is preliminary data.</text>
</comment>
<dbReference type="STRING" id="188477.A0A433U985"/>
<name>A0A433U985_ELYCH</name>
<evidence type="ECO:0000256" key="1">
    <source>
        <dbReference type="SAM" id="MobiDB-lite"/>
    </source>
</evidence>
<evidence type="ECO:0000313" key="3">
    <source>
        <dbReference type="Proteomes" id="UP000271974"/>
    </source>
</evidence>
<feature type="compositionally biased region" description="Acidic residues" evidence="1">
    <location>
        <begin position="75"/>
        <end position="90"/>
    </location>
</feature>
<proteinExistence type="predicted"/>
<gene>
    <name evidence="2" type="ORF">EGW08_001809</name>
</gene>
<reference evidence="2 3" key="1">
    <citation type="submission" date="2019-01" db="EMBL/GenBank/DDBJ databases">
        <title>A draft genome assembly of the solar-powered sea slug Elysia chlorotica.</title>
        <authorList>
            <person name="Cai H."/>
            <person name="Li Q."/>
            <person name="Fang X."/>
            <person name="Li J."/>
            <person name="Curtis N.E."/>
            <person name="Altenburger A."/>
            <person name="Shibata T."/>
            <person name="Feng M."/>
            <person name="Maeda T."/>
            <person name="Schwartz J.A."/>
            <person name="Shigenobu S."/>
            <person name="Lundholm N."/>
            <person name="Nishiyama T."/>
            <person name="Yang H."/>
            <person name="Hasebe M."/>
            <person name="Li S."/>
            <person name="Pierce S.K."/>
            <person name="Wang J."/>
        </authorList>
    </citation>
    <scope>NUCLEOTIDE SEQUENCE [LARGE SCALE GENOMIC DNA]</scope>
    <source>
        <strain evidence="2">EC2010</strain>
        <tissue evidence="2">Whole organism of an adult</tissue>
    </source>
</reference>
<dbReference type="AlphaFoldDB" id="A0A433U985"/>
<keyword evidence="3" id="KW-1185">Reference proteome</keyword>